<reference evidence="1" key="1">
    <citation type="submission" date="2020-05" db="EMBL/GenBank/DDBJ databases">
        <title>Phylogenomic resolution of chytrid fungi.</title>
        <authorList>
            <person name="Stajich J.E."/>
            <person name="Amses K."/>
            <person name="Simmons R."/>
            <person name="Seto K."/>
            <person name="Myers J."/>
            <person name="Bonds A."/>
            <person name="Quandt C.A."/>
            <person name="Barry K."/>
            <person name="Liu P."/>
            <person name="Grigoriev I."/>
            <person name="Longcore J.E."/>
            <person name="James T.Y."/>
        </authorList>
    </citation>
    <scope>NUCLEOTIDE SEQUENCE</scope>
    <source>
        <strain evidence="1">JEL0318</strain>
    </source>
</reference>
<keyword evidence="2" id="KW-1185">Reference proteome</keyword>
<name>A0AAD5SFA4_9FUNG</name>
<organism evidence="1 2">
    <name type="scientific">Rhizophlyctis rosea</name>
    <dbReference type="NCBI Taxonomy" id="64517"/>
    <lineage>
        <taxon>Eukaryota</taxon>
        <taxon>Fungi</taxon>
        <taxon>Fungi incertae sedis</taxon>
        <taxon>Chytridiomycota</taxon>
        <taxon>Chytridiomycota incertae sedis</taxon>
        <taxon>Chytridiomycetes</taxon>
        <taxon>Rhizophlyctidales</taxon>
        <taxon>Rhizophlyctidaceae</taxon>
        <taxon>Rhizophlyctis</taxon>
    </lineage>
</organism>
<dbReference type="AlphaFoldDB" id="A0AAD5SFA4"/>
<dbReference type="GO" id="GO:0000159">
    <property type="term" value="C:protein phosphatase type 2A complex"/>
    <property type="evidence" value="ECO:0007669"/>
    <property type="project" value="TreeGrafter"/>
</dbReference>
<feature type="non-terminal residue" evidence="1">
    <location>
        <position position="1"/>
    </location>
</feature>
<protein>
    <submittedName>
        <fullName evidence="1">Uncharacterized protein</fullName>
    </submittedName>
</protein>
<sequence length="284" mass="30928">MAATPELDTPLFSKDGIAGSGFVKLRDVTTTTTTTTSTTTKLTSRATSPQRDDGLAWQRRTVTTAKIISSGGAGKVGMVSSSESGCEKVGAGMKQGCRRRVLSVEESATVTVTKIRGGGKGGTGMVMMAAEEDESPPIAPPAQFPTSQTTTLKRTITHEQSHSYTKIARFYFPHGNPSATNSSLADPLLALKPLFTTDTSTPKRLTKEEFIPVVEHLGLPRYTSWALFHKVASENGVDASFQDVERVWKKIRQTCHDDESRLFSLMKSDDGKFLRPRDFHNVIQ</sequence>
<dbReference type="PANTHER" id="PTHR14095:SF0">
    <property type="entry name" value="MIP22305P"/>
    <property type="match status" value="1"/>
</dbReference>
<dbReference type="Proteomes" id="UP001212841">
    <property type="component" value="Unassembled WGS sequence"/>
</dbReference>
<comment type="caution">
    <text evidence="1">The sequence shown here is derived from an EMBL/GenBank/DDBJ whole genome shotgun (WGS) entry which is preliminary data.</text>
</comment>
<evidence type="ECO:0000313" key="2">
    <source>
        <dbReference type="Proteomes" id="UP001212841"/>
    </source>
</evidence>
<dbReference type="Gene3D" id="1.10.238.230">
    <property type="match status" value="1"/>
</dbReference>
<evidence type="ECO:0000313" key="1">
    <source>
        <dbReference type="EMBL" id="KAJ3052960.1"/>
    </source>
</evidence>
<proteinExistence type="predicted"/>
<dbReference type="EMBL" id="JADGJD010000249">
    <property type="protein sequence ID" value="KAJ3052960.1"/>
    <property type="molecule type" value="Genomic_DNA"/>
</dbReference>
<gene>
    <name evidence="1" type="ORF">HK097_005302</name>
</gene>
<dbReference type="PANTHER" id="PTHR14095">
    <property type="entry name" value="PHOSPHATASE 2A REGULATORY SUBUNIT-RELATED"/>
    <property type="match status" value="1"/>
</dbReference>
<dbReference type="GO" id="GO:0019888">
    <property type="term" value="F:protein phosphatase regulator activity"/>
    <property type="evidence" value="ECO:0007669"/>
    <property type="project" value="TreeGrafter"/>
</dbReference>
<accession>A0AAD5SFA4</accession>